<dbReference type="RefSeq" id="WP_092533552.1">
    <property type="nucleotide sequence ID" value="NZ_FOWW01000008.1"/>
</dbReference>
<evidence type="ECO:0000259" key="1">
    <source>
        <dbReference type="Pfam" id="PF25362"/>
    </source>
</evidence>
<evidence type="ECO:0000313" key="2">
    <source>
        <dbReference type="EMBL" id="SFQ51091.1"/>
    </source>
</evidence>
<dbReference type="Pfam" id="PF25362">
    <property type="entry name" value="bPH_11"/>
    <property type="match status" value="1"/>
</dbReference>
<protein>
    <recommendedName>
        <fullName evidence="1">PH domain-containing protein</fullName>
    </recommendedName>
</protein>
<organism evidence="2 3">
    <name type="scientific">Amycolatopsis arida</name>
    <dbReference type="NCBI Taxonomy" id="587909"/>
    <lineage>
        <taxon>Bacteria</taxon>
        <taxon>Bacillati</taxon>
        <taxon>Actinomycetota</taxon>
        <taxon>Actinomycetes</taxon>
        <taxon>Pseudonocardiales</taxon>
        <taxon>Pseudonocardiaceae</taxon>
        <taxon>Amycolatopsis</taxon>
    </lineage>
</organism>
<gene>
    <name evidence="2" type="ORF">SAMN05421810_108197</name>
</gene>
<dbReference type="Proteomes" id="UP000198727">
    <property type="component" value="Unassembled WGS sequence"/>
</dbReference>
<name>A0A1I5Z3R1_9PSEU</name>
<evidence type="ECO:0000313" key="3">
    <source>
        <dbReference type="Proteomes" id="UP000198727"/>
    </source>
</evidence>
<dbReference type="InterPro" id="IPR057446">
    <property type="entry name" value="PH_bac"/>
</dbReference>
<accession>A0A1I5Z3R1</accession>
<dbReference type="EMBL" id="FOWW01000008">
    <property type="protein sequence ID" value="SFQ51091.1"/>
    <property type="molecule type" value="Genomic_DNA"/>
</dbReference>
<dbReference type="OrthoDB" id="4774775at2"/>
<sequence>MDRLALTALVVAVFGLCLWGMWRGWRRQSRAQSVRFPPFPPVPAEPGPVELELAGVYASSTVAGHWQERIVTRGAGVRSAATLRCHRDGIAVARIGAPSFWIPRESLVDVRTAKGIAGKVLGTAGLLVLTWRPGGPDPGEVVVDTGFRGDDVDEYPQWIDKLKGGARA</sequence>
<dbReference type="STRING" id="587909.SAMN05421810_108197"/>
<feature type="domain" description="PH" evidence="1">
    <location>
        <begin position="37"/>
        <end position="162"/>
    </location>
</feature>
<proteinExistence type="predicted"/>
<reference evidence="3" key="1">
    <citation type="submission" date="2016-10" db="EMBL/GenBank/DDBJ databases">
        <authorList>
            <person name="Varghese N."/>
            <person name="Submissions S."/>
        </authorList>
    </citation>
    <scope>NUCLEOTIDE SEQUENCE [LARGE SCALE GENOMIC DNA]</scope>
    <source>
        <strain evidence="3">CGMCC 4.5579</strain>
    </source>
</reference>
<dbReference type="AlphaFoldDB" id="A0A1I5Z3R1"/>
<keyword evidence="3" id="KW-1185">Reference proteome</keyword>